<name>A0A402CV82_9BACT</name>
<sequence>MKPRPERGAKRRSVTPQWFQCVHCGQPVVPDACGTEHRNHCSRCLWSKHVDDAPGDRAADCGGAMEPVAVWVRKGGEWAIIHRCVRCGAMHSNRIAGDDSELVLISLAVRPLSQPPFPLERLAGQE</sequence>
<dbReference type="KEGG" id="ccot:CCAX7_23580"/>
<keyword evidence="3" id="KW-1185">Reference proteome</keyword>
<evidence type="ECO:0000259" key="1">
    <source>
        <dbReference type="Pfam" id="PF12647"/>
    </source>
</evidence>
<feature type="domain" description="RNHCP" evidence="1">
    <location>
        <begin position="19"/>
        <end position="104"/>
    </location>
</feature>
<proteinExistence type="predicted"/>
<reference evidence="2 3" key="1">
    <citation type="journal article" date="2019" name="Int. J. Syst. Evol. Microbiol.">
        <title>Capsulimonas corticalis gen. nov., sp. nov., an aerobic capsulated bacterium, of a novel bacterial order, Capsulimonadales ord. nov., of the class Armatimonadia of the phylum Armatimonadetes.</title>
        <authorList>
            <person name="Li J."/>
            <person name="Kudo C."/>
            <person name="Tonouchi A."/>
        </authorList>
    </citation>
    <scope>NUCLEOTIDE SEQUENCE [LARGE SCALE GENOMIC DNA]</scope>
    <source>
        <strain evidence="2 3">AX-7</strain>
    </source>
</reference>
<protein>
    <submittedName>
        <fullName evidence="2">RNHCP domain-containing protein</fullName>
    </submittedName>
</protein>
<dbReference type="Pfam" id="PF12647">
    <property type="entry name" value="RNHCP"/>
    <property type="match status" value="1"/>
</dbReference>
<dbReference type="InterPro" id="IPR024439">
    <property type="entry name" value="RNHCP"/>
</dbReference>
<evidence type="ECO:0000313" key="2">
    <source>
        <dbReference type="EMBL" id="BDI30307.1"/>
    </source>
</evidence>
<dbReference type="EMBL" id="AP025739">
    <property type="protein sequence ID" value="BDI30307.1"/>
    <property type="molecule type" value="Genomic_DNA"/>
</dbReference>
<dbReference type="Proteomes" id="UP000287394">
    <property type="component" value="Chromosome"/>
</dbReference>
<evidence type="ECO:0000313" key="3">
    <source>
        <dbReference type="Proteomes" id="UP000287394"/>
    </source>
</evidence>
<dbReference type="RefSeq" id="WP_165864167.1">
    <property type="nucleotide sequence ID" value="NZ_AP025739.1"/>
</dbReference>
<organism evidence="2 3">
    <name type="scientific">Capsulimonas corticalis</name>
    <dbReference type="NCBI Taxonomy" id="2219043"/>
    <lineage>
        <taxon>Bacteria</taxon>
        <taxon>Bacillati</taxon>
        <taxon>Armatimonadota</taxon>
        <taxon>Armatimonadia</taxon>
        <taxon>Capsulimonadales</taxon>
        <taxon>Capsulimonadaceae</taxon>
        <taxon>Capsulimonas</taxon>
    </lineage>
</organism>
<dbReference type="AlphaFoldDB" id="A0A402CV82"/>
<gene>
    <name evidence="2" type="ORF">CCAX7_23580</name>
</gene>
<accession>A0A402CV82</accession>